<reference evidence="1" key="1">
    <citation type="submission" date="2006-01" db="EMBL/GenBank/DDBJ databases">
        <authorList>
            <person name="Lindblad-Toh K."/>
            <person name="Mauceli E."/>
            <person name="Grabherr M."/>
            <person name="Chang J.L."/>
            <person name="Lander E.S."/>
        </authorList>
    </citation>
    <scope>NUCLEOTIDE SEQUENCE [LARGE SCALE GENOMIC DNA]</scope>
</reference>
<evidence type="ECO:0000313" key="1">
    <source>
        <dbReference type="Ensembl" id="ENSGACP00000000260.1"/>
    </source>
</evidence>
<sequence>MEADAESPVCPAAFLEYGLICFEAENERSTEAVDTDSHCHTCQCVKSPRVLIQMFLLKEIKEIRRTFPFKMSNSVHYSQFCF</sequence>
<dbReference type="InParanoid" id="G3N4P0"/>
<reference evidence="1" key="2">
    <citation type="submission" date="2024-04" db="UniProtKB">
        <authorList>
            <consortium name="Ensembl"/>
        </authorList>
    </citation>
    <scope>IDENTIFICATION</scope>
</reference>
<name>G3N4P0_GASAC</name>
<protein>
    <submittedName>
        <fullName evidence="1">Uncharacterized protein</fullName>
    </submittedName>
</protein>
<organism evidence="1">
    <name type="scientific">Gasterosteus aculeatus</name>
    <name type="common">Three-spined stickleback</name>
    <dbReference type="NCBI Taxonomy" id="69293"/>
    <lineage>
        <taxon>Eukaryota</taxon>
        <taxon>Metazoa</taxon>
        <taxon>Chordata</taxon>
        <taxon>Craniata</taxon>
        <taxon>Vertebrata</taxon>
        <taxon>Euteleostomi</taxon>
        <taxon>Actinopterygii</taxon>
        <taxon>Neopterygii</taxon>
        <taxon>Teleostei</taxon>
        <taxon>Neoteleostei</taxon>
        <taxon>Acanthomorphata</taxon>
        <taxon>Eupercaria</taxon>
        <taxon>Perciformes</taxon>
        <taxon>Cottioidei</taxon>
        <taxon>Gasterosteales</taxon>
        <taxon>Gasterosteidae</taxon>
        <taxon>Gasterosteus</taxon>
    </lineage>
</organism>
<dbReference type="Ensembl" id="ENSGACT00000000260.1">
    <property type="protein sequence ID" value="ENSGACP00000000260.1"/>
    <property type="gene ID" value="ENSGACG00000000202.1"/>
</dbReference>
<dbReference type="AlphaFoldDB" id="G3N4P0"/>
<proteinExistence type="predicted"/>
<accession>G3N4P0</accession>